<dbReference type="GO" id="GO:0005829">
    <property type="term" value="C:cytosol"/>
    <property type="evidence" value="ECO:0007669"/>
    <property type="project" value="TreeGrafter"/>
</dbReference>
<keyword evidence="3" id="KW-0547">Nucleotide-binding</keyword>
<dbReference type="PIRSF" id="PIRSF000538">
    <property type="entry name" value="GlpK"/>
    <property type="match status" value="1"/>
</dbReference>
<keyword evidence="2 8" id="KW-0808">Transferase</keyword>
<dbReference type="InterPro" id="IPR000577">
    <property type="entry name" value="Carb_kinase_FGGY"/>
</dbReference>
<evidence type="ECO:0000259" key="6">
    <source>
        <dbReference type="Pfam" id="PF00370"/>
    </source>
</evidence>
<name>A0A3B1BHM8_9ZZZZ</name>
<evidence type="ECO:0000256" key="4">
    <source>
        <dbReference type="ARBA" id="ARBA00022777"/>
    </source>
</evidence>
<keyword evidence="5" id="KW-0067">ATP-binding</keyword>
<dbReference type="InterPro" id="IPR018484">
    <property type="entry name" value="FGGY_N"/>
</dbReference>
<comment type="similarity">
    <text evidence="1">Belongs to the FGGY kinase family.</text>
</comment>
<dbReference type="SUPFAM" id="SSF53067">
    <property type="entry name" value="Actin-like ATPase domain"/>
    <property type="match status" value="2"/>
</dbReference>
<evidence type="ECO:0000259" key="7">
    <source>
        <dbReference type="Pfam" id="PF02782"/>
    </source>
</evidence>
<evidence type="ECO:0000313" key="8">
    <source>
        <dbReference type="EMBL" id="VAX13981.1"/>
    </source>
</evidence>
<dbReference type="GO" id="GO:0006071">
    <property type="term" value="P:glycerol metabolic process"/>
    <property type="evidence" value="ECO:0007669"/>
    <property type="project" value="TreeGrafter"/>
</dbReference>
<dbReference type="Pfam" id="PF02782">
    <property type="entry name" value="FGGY_C"/>
    <property type="match status" value="1"/>
</dbReference>
<organism evidence="8">
    <name type="scientific">hydrothermal vent metagenome</name>
    <dbReference type="NCBI Taxonomy" id="652676"/>
    <lineage>
        <taxon>unclassified sequences</taxon>
        <taxon>metagenomes</taxon>
        <taxon>ecological metagenomes</taxon>
    </lineage>
</organism>
<gene>
    <name evidence="8" type="ORF">MNBD_GAMMA24-1444</name>
</gene>
<accession>A0A3B1BHM8</accession>
<dbReference type="EMBL" id="UOFZ01000150">
    <property type="protein sequence ID" value="VAX13981.1"/>
    <property type="molecule type" value="Genomic_DNA"/>
</dbReference>
<dbReference type="InterPro" id="IPR043129">
    <property type="entry name" value="ATPase_NBD"/>
</dbReference>
<proteinExistence type="inferred from homology"/>
<feature type="domain" description="Carbohydrate kinase FGGY N-terminal" evidence="6">
    <location>
        <begin position="11"/>
        <end position="234"/>
    </location>
</feature>
<dbReference type="InterPro" id="IPR018485">
    <property type="entry name" value="FGGY_C"/>
</dbReference>
<dbReference type="PANTHER" id="PTHR10196:SF69">
    <property type="entry name" value="GLYCEROL KINASE"/>
    <property type="match status" value="1"/>
</dbReference>
<protein>
    <submittedName>
        <fullName evidence="8">Glycerol kinase</fullName>
        <ecNumber evidence="8">2.7.1.30</ecNumber>
    </submittedName>
</protein>
<evidence type="ECO:0000256" key="3">
    <source>
        <dbReference type="ARBA" id="ARBA00022741"/>
    </source>
</evidence>
<dbReference type="Gene3D" id="3.30.420.40">
    <property type="match status" value="2"/>
</dbReference>
<dbReference type="AlphaFoldDB" id="A0A3B1BHM8"/>
<dbReference type="Pfam" id="PF00370">
    <property type="entry name" value="FGGY_N"/>
    <property type="match status" value="1"/>
</dbReference>
<reference evidence="8" key="1">
    <citation type="submission" date="2018-06" db="EMBL/GenBank/DDBJ databases">
        <authorList>
            <person name="Zhirakovskaya E."/>
        </authorList>
    </citation>
    <scope>NUCLEOTIDE SEQUENCE</scope>
</reference>
<keyword evidence="4 8" id="KW-0418">Kinase</keyword>
<dbReference type="PANTHER" id="PTHR10196">
    <property type="entry name" value="SUGAR KINASE"/>
    <property type="match status" value="1"/>
</dbReference>
<evidence type="ECO:0000256" key="1">
    <source>
        <dbReference type="ARBA" id="ARBA00009156"/>
    </source>
</evidence>
<sequence>MSQDFTAINNLYLCLDQGGQASRAMVFDNHGQLIAQARESLEAQQPGNDRVEYPAEELLASIRRAIEKVLDILGERRHNISAAGLATQRSNIACWDRQTGEALMPILGWQDRRAHQWLQRLKPQTDTIHRRTGLFLNPYCGASKLRWCLDNIAEVKQAADQERLAFGPMASFIIYRLLDEHPLLTDPVNASRTQLLNIRSHDWDPEQLKLFALPAQALPTVVPNLHTFGTLSIQDISIPLRLLNGDQSTAIYAYGAVQPDTAYVNIGTGAFVSRPSGMARIFSSYLLTSLVLQKENKDCDYVLEGTVNGAASALKWLAREEGIDNIFEQLGDWLKQTEQPPVFLNGIGGLGSPWWIADFKSRFHGQGSQQEKAVAVAESIIFMLNINLEKMHHLASPPEQLQITGGLAQIDGLCQRLADLSNLPVYRPRESEATARGIAFLLAERPEHWPETDIGIWFTPQPNTALKARYTEWNMLMQNELKAMNQQSRQVS</sequence>
<feature type="domain" description="Carbohydrate kinase FGGY C-terminal" evidence="7">
    <location>
        <begin position="262"/>
        <end position="442"/>
    </location>
</feature>
<dbReference type="GO" id="GO:0004370">
    <property type="term" value="F:glycerol kinase activity"/>
    <property type="evidence" value="ECO:0007669"/>
    <property type="project" value="UniProtKB-EC"/>
</dbReference>
<evidence type="ECO:0000256" key="5">
    <source>
        <dbReference type="ARBA" id="ARBA00022840"/>
    </source>
</evidence>
<evidence type="ECO:0000256" key="2">
    <source>
        <dbReference type="ARBA" id="ARBA00022679"/>
    </source>
</evidence>
<dbReference type="EC" id="2.7.1.30" evidence="8"/>
<dbReference type="GO" id="GO:0005524">
    <property type="term" value="F:ATP binding"/>
    <property type="evidence" value="ECO:0007669"/>
    <property type="project" value="UniProtKB-KW"/>
</dbReference>